<reference evidence="1" key="1">
    <citation type="submission" date="2018-05" db="EMBL/GenBank/DDBJ databases">
        <authorList>
            <person name="Lanie J.A."/>
            <person name="Ng W.-L."/>
            <person name="Kazmierczak K.M."/>
            <person name="Andrzejewski T.M."/>
            <person name="Davidsen T.M."/>
            <person name="Wayne K.J."/>
            <person name="Tettelin H."/>
            <person name="Glass J.I."/>
            <person name="Rusch D."/>
            <person name="Podicherti R."/>
            <person name="Tsui H.-C.T."/>
            <person name="Winkler M.E."/>
        </authorList>
    </citation>
    <scope>NUCLEOTIDE SEQUENCE</scope>
</reference>
<dbReference type="EMBL" id="UINC01068857">
    <property type="protein sequence ID" value="SVC01787.1"/>
    <property type="molecule type" value="Genomic_DNA"/>
</dbReference>
<organism evidence="1">
    <name type="scientific">marine metagenome</name>
    <dbReference type="NCBI Taxonomy" id="408172"/>
    <lineage>
        <taxon>unclassified sequences</taxon>
        <taxon>metagenomes</taxon>
        <taxon>ecological metagenomes</taxon>
    </lineage>
</organism>
<evidence type="ECO:0000313" key="1">
    <source>
        <dbReference type="EMBL" id="SVC01787.1"/>
    </source>
</evidence>
<dbReference type="AlphaFoldDB" id="A0A382IRG5"/>
<proteinExistence type="predicted"/>
<name>A0A382IRG5_9ZZZZ</name>
<sequence length="110" mass="12827">MKKLLETTIAISILCLVVTLTSCTETPKHVSGEKFKSEYELGSHQTMHLSEYLGEKDGRFYLRRKSMSLLNKNKWNEEIWYAIAEDLEPAFLNKLRKEAKAGEELKFDRQ</sequence>
<dbReference type="PROSITE" id="PS51257">
    <property type="entry name" value="PROKAR_LIPOPROTEIN"/>
    <property type="match status" value="1"/>
</dbReference>
<accession>A0A382IRG5</accession>
<gene>
    <name evidence="1" type="ORF">METZ01_LOCUS254641</name>
</gene>
<protein>
    <submittedName>
        <fullName evidence="1">Uncharacterized protein</fullName>
    </submittedName>
</protein>